<evidence type="ECO:0000259" key="4">
    <source>
        <dbReference type="PROSITE" id="PS01124"/>
    </source>
</evidence>
<evidence type="ECO:0000256" key="2">
    <source>
        <dbReference type="ARBA" id="ARBA00023125"/>
    </source>
</evidence>
<feature type="domain" description="HTH araC/xylS-type" evidence="4">
    <location>
        <begin position="251"/>
        <end position="348"/>
    </location>
</feature>
<dbReference type="GO" id="GO:0000976">
    <property type="term" value="F:transcription cis-regulatory region binding"/>
    <property type="evidence" value="ECO:0007669"/>
    <property type="project" value="TreeGrafter"/>
</dbReference>
<dbReference type="PANTHER" id="PTHR47894:SF1">
    <property type="entry name" value="HTH-TYPE TRANSCRIPTIONAL REGULATOR VQSM"/>
    <property type="match status" value="1"/>
</dbReference>
<reference evidence="5 6" key="1">
    <citation type="submission" date="2020-08" db="EMBL/GenBank/DDBJ databases">
        <title>Functional genomics of gut bacteria from endangered species of beetles.</title>
        <authorList>
            <person name="Carlos-Shanley C."/>
        </authorList>
    </citation>
    <scope>NUCLEOTIDE SEQUENCE [LARGE SCALE GENOMIC DNA]</scope>
    <source>
        <strain evidence="5 6">S00239</strain>
    </source>
</reference>
<organism evidence="5 6">
    <name type="scientific">Roseateles oligotrophus</name>
    <dbReference type="NCBI Taxonomy" id="1769250"/>
    <lineage>
        <taxon>Bacteria</taxon>
        <taxon>Pseudomonadati</taxon>
        <taxon>Pseudomonadota</taxon>
        <taxon>Betaproteobacteria</taxon>
        <taxon>Burkholderiales</taxon>
        <taxon>Sphaerotilaceae</taxon>
        <taxon>Roseateles</taxon>
    </lineage>
</organism>
<dbReference type="PROSITE" id="PS01124">
    <property type="entry name" value="HTH_ARAC_FAMILY_2"/>
    <property type="match status" value="1"/>
</dbReference>
<dbReference type="Proteomes" id="UP000562027">
    <property type="component" value="Unassembled WGS sequence"/>
</dbReference>
<dbReference type="EMBL" id="JACHLP010000009">
    <property type="protein sequence ID" value="MBB4845362.1"/>
    <property type="molecule type" value="Genomic_DNA"/>
</dbReference>
<dbReference type="InterPro" id="IPR018060">
    <property type="entry name" value="HTH_AraC"/>
</dbReference>
<evidence type="ECO:0000256" key="1">
    <source>
        <dbReference type="ARBA" id="ARBA00023015"/>
    </source>
</evidence>
<evidence type="ECO:0000313" key="6">
    <source>
        <dbReference type="Proteomes" id="UP000562027"/>
    </source>
</evidence>
<dbReference type="Pfam" id="PF12833">
    <property type="entry name" value="HTH_18"/>
    <property type="match status" value="1"/>
</dbReference>
<evidence type="ECO:0000313" key="5">
    <source>
        <dbReference type="EMBL" id="MBB4845362.1"/>
    </source>
</evidence>
<dbReference type="Pfam" id="PF12625">
    <property type="entry name" value="Arabinose_bd"/>
    <property type="match status" value="1"/>
</dbReference>
<dbReference type="Gene3D" id="1.10.10.60">
    <property type="entry name" value="Homeodomain-like"/>
    <property type="match status" value="1"/>
</dbReference>
<comment type="caution">
    <text evidence="5">The sequence shown here is derived from an EMBL/GenBank/DDBJ whole genome shotgun (WGS) entry which is preliminary data.</text>
</comment>
<dbReference type="InterPro" id="IPR032687">
    <property type="entry name" value="AraC-type_N"/>
</dbReference>
<dbReference type="InterPro" id="IPR009057">
    <property type="entry name" value="Homeodomain-like_sf"/>
</dbReference>
<gene>
    <name evidence="5" type="ORF">HNP55_003912</name>
</gene>
<dbReference type="SMART" id="SM00342">
    <property type="entry name" value="HTH_ARAC"/>
    <property type="match status" value="1"/>
</dbReference>
<dbReference type="RefSeq" id="WP_184303277.1">
    <property type="nucleotide sequence ID" value="NZ_JACHLP010000009.1"/>
</dbReference>
<name>A0A840LFE7_9BURK</name>
<sequence length="348" mass="39034">MKQSPPVPEPDSHADPRSQANLVPSVARVLLALAEERGLSMERLCRGLGITPQTLVEEDVLVSHQQTRALIQRVQRELNEPALGMAVGARQTPIAWGLAGLAMLSCETLGEAVSYGLERQALIGSMTSYLISLDGERLLVSSTPHNFDQEIESFLVEESFAGVVAMVRAMVGVSFKPLQVDFAYACPAQPRLYERFFRCPVRFNADEHRMTVDAQWLRMRLPGYDRLSSEVVRKQLNRLLPAPIGQDDLLASVVSRIRYGLRDRPSQRGLAAQVNISERTLRRRLVAQNAGYRELRETACYERARDLLINTELSIAEVAQALGYTDARSFRRAFKRWSGELPTAFRKP</sequence>
<accession>A0A840LFE7</accession>
<dbReference type="GO" id="GO:0003700">
    <property type="term" value="F:DNA-binding transcription factor activity"/>
    <property type="evidence" value="ECO:0007669"/>
    <property type="project" value="InterPro"/>
</dbReference>
<keyword evidence="6" id="KW-1185">Reference proteome</keyword>
<dbReference type="PANTHER" id="PTHR47894">
    <property type="entry name" value="HTH-TYPE TRANSCRIPTIONAL REGULATOR GADX"/>
    <property type="match status" value="1"/>
</dbReference>
<keyword evidence="1" id="KW-0805">Transcription regulation</keyword>
<proteinExistence type="predicted"/>
<dbReference type="GO" id="GO:0005829">
    <property type="term" value="C:cytosol"/>
    <property type="evidence" value="ECO:0007669"/>
    <property type="project" value="TreeGrafter"/>
</dbReference>
<keyword evidence="2 5" id="KW-0238">DNA-binding</keyword>
<protein>
    <submittedName>
        <fullName evidence="5">AraC-like DNA-binding protein/transcriptional regulator with XRE-family HTH domain</fullName>
    </submittedName>
</protein>
<keyword evidence="3" id="KW-0804">Transcription</keyword>
<dbReference type="SUPFAM" id="SSF46689">
    <property type="entry name" value="Homeodomain-like"/>
    <property type="match status" value="1"/>
</dbReference>
<dbReference type="AlphaFoldDB" id="A0A840LFE7"/>
<evidence type="ECO:0000256" key="3">
    <source>
        <dbReference type="ARBA" id="ARBA00023163"/>
    </source>
</evidence>